<dbReference type="RefSeq" id="XP_060360656.1">
    <property type="nucleotide sequence ID" value="XM_060510801.1"/>
</dbReference>
<keyword evidence="2" id="KW-1185">Reference proteome</keyword>
<accession>A0AAD8XBX5</accession>
<evidence type="ECO:0000313" key="1">
    <source>
        <dbReference type="EMBL" id="KAK1716726.1"/>
    </source>
</evidence>
<organism evidence="1 2">
    <name type="scientific">Glomerella acutata</name>
    <name type="common">Colletotrichum acutatum</name>
    <dbReference type="NCBI Taxonomy" id="27357"/>
    <lineage>
        <taxon>Eukaryota</taxon>
        <taxon>Fungi</taxon>
        <taxon>Dikarya</taxon>
        <taxon>Ascomycota</taxon>
        <taxon>Pezizomycotina</taxon>
        <taxon>Sordariomycetes</taxon>
        <taxon>Hypocreomycetidae</taxon>
        <taxon>Glomerellales</taxon>
        <taxon>Glomerellaceae</taxon>
        <taxon>Colletotrichum</taxon>
        <taxon>Colletotrichum acutatum species complex</taxon>
    </lineage>
</organism>
<dbReference type="AlphaFoldDB" id="A0AAD8XBX5"/>
<sequence>MVCLSMRHRNRSGWCWWLAAAQVSNFCLDTEPTYLTGIDPCLTFRLPATLVPVPPTASFPLPMPAMHTLPNTSGCLIIPEDASGKIFEKRNKRSAGIASITENAYRSRASASVRSHRPTRSLTPQLLVRPSNFKACSSVLGPCPSSVPVHIRADTESQSYPGNIIPTLRISATLSFGYPTLF</sequence>
<name>A0AAD8XBX5_GLOAC</name>
<proteinExistence type="predicted"/>
<reference evidence="1" key="1">
    <citation type="submission" date="2021-12" db="EMBL/GenBank/DDBJ databases">
        <title>Comparative genomics, transcriptomics and evolutionary studies reveal genomic signatures of adaptation to plant cell wall in hemibiotrophic fungi.</title>
        <authorList>
            <consortium name="DOE Joint Genome Institute"/>
            <person name="Baroncelli R."/>
            <person name="Diaz J.F."/>
            <person name="Benocci T."/>
            <person name="Peng M."/>
            <person name="Battaglia E."/>
            <person name="Haridas S."/>
            <person name="Andreopoulos W."/>
            <person name="Labutti K."/>
            <person name="Pangilinan J."/>
            <person name="Floch G.L."/>
            <person name="Makela M.R."/>
            <person name="Henrissat B."/>
            <person name="Grigoriev I.V."/>
            <person name="Crouch J.A."/>
            <person name="De Vries R.P."/>
            <person name="Sukno S.A."/>
            <person name="Thon M.R."/>
        </authorList>
    </citation>
    <scope>NUCLEOTIDE SEQUENCE</scope>
    <source>
        <strain evidence="1">CBS 112980</strain>
    </source>
</reference>
<evidence type="ECO:0000313" key="2">
    <source>
        <dbReference type="Proteomes" id="UP001244207"/>
    </source>
</evidence>
<gene>
    <name evidence="1" type="ORF">BDZ83DRAFT_655500</name>
</gene>
<dbReference type="GeneID" id="85394700"/>
<dbReference type="EMBL" id="JAHMHS010000113">
    <property type="protein sequence ID" value="KAK1716726.1"/>
    <property type="molecule type" value="Genomic_DNA"/>
</dbReference>
<protein>
    <submittedName>
        <fullName evidence="1">Uncharacterized protein</fullName>
    </submittedName>
</protein>
<comment type="caution">
    <text evidence="1">The sequence shown here is derived from an EMBL/GenBank/DDBJ whole genome shotgun (WGS) entry which is preliminary data.</text>
</comment>
<dbReference type="Proteomes" id="UP001244207">
    <property type="component" value="Unassembled WGS sequence"/>
</dbReference>